<dbReference type="Proteomes" id="UP000236893">
    <property type="component" value="Unassembled WGS sequence"/>
</dbReference>
<dbReference type="RefSeq" id="WP_103787261.1">
    <property type="nucleotide sequence ID" value="NZ_PQVF01000001.1"/>
</dbReference>
<comment type="caution">
    <text evidence="2">The sequence shown here is derived from an EMBL/GenBank/DDBJ whole genome shotgun (WGS) entry which is preliminary data.</text>
</comment>
<dbReference type="SUPFAM" id="SSF55729">
    <property type="entry name" value="Acyl-CoA N-acyltransferases (Nat)"/>
    <property type="match status" value="1"/>
</dbReference>
<sequence length="171" mass="19805">MEIKLKGCVLRPWQKDDALSLVQHANNKAVWDNLRDYFPHPYTLIDAVDWITINERREPATNMAIVVDGYAVGGIGIMLKDDVSRINAEIGYWLGESYWNKKIMSEVISAFVEYVFDNFDVIRIYAEVFERNYASMKVLQHAGFIQEAILRFSIVKNNEIMDAYVFSVLKN</sequence>
<dbReference type="GO" id="GO:0016747">
    <property type="term" value="F:acyltransferase activity, transferring groups other than amino-acyl groups"/>
    <property type="evidence" value="ECO:0007669"/>
    <property type="project" value="InterPro"/>
</dbReference>
<protein>
    <submittedName>
        <fullName evidence="2">GNAT family N-acetyltransferase</fullName>
    </submittedName>
</protein>
<feature type="domain" description="N-acetyltransferase" evidence="1">
    <location>
        <begin position="17"/>
        <end position="171"/>
    </location>
</feature>
<reference evidence="2 3" key="1">
    <citation type="submission" date="2018-01" db="EMBL/GenBank/DDBJ databases">
        <authorList>
            <person name="Gaut B.S."/>
            <person name="Morton B.R."/>
            <person name="Clegg M.T."/>
            <person name="Duvall M.R."/>
        </authorList>
    </citation>
    <scope>NUCLEOTIDE SEQUENCE [LARGE SCALE GENOMIC DNA]</scope>
    <source>
        <strain evidence="2 3">HR-AV</strain>
    </source>
</reference>
<keyword evidence="3" id="KW-1185">Reference proteome</keyword>
<dbReference type="Gene3D" id="3.40.630.30">
    <property type="match status" value="1"/>
</dbReference>
<dbReference type="InterPro" id="IPR000182">
    <property type="entry name" value="GNAT_dom"/>
</dbReference>
<dbReference type="PROSITE" id="PS51186">
    <property type="entry name" value="GNAT"/>
    <property type="match status" value="1"/>
</dbReference>
<dbReference type="InterPro" id="IPR016181">
    <property type="entry name" value="Acyl_CoA_acyltransferase"/>
</dbReference>
<keyword evidence="2" id="KW-0808">Transferase</keyword>
<evidence type="ECO:0000259" key="1">
    <source>
        <dbReference type="PROSITE" id="PS51186"/>
    </source>
</evidence>
<dbReference type="PANTHER" id="PTHR43328:SF1">
    <property type="entry name" value="N-ACETYLTRANSFERASE DOMAIN-CONTAINING PROTEIN"/>
    <property type="match status" value="1"/>
</dbReference>
<evidence type="ECO:0000313" key="3">
    <source>
        <dbReference type="Proteomes" id="UP000236893"/>
    </source>
</evidence>
<name>A0A2S5A9A3_9SPHI</name>
<proteinExistence type="predicted"/>
<organism evidence="2 3">
    <name type="scientific">Solitalea longa</name>
    <dbReference type="NCBI Taxonomy" id="2079460"/>
    <lineage>
        <taxon>Bacteria</taxon>
        <taxon>Pseudomonadati</taxon>
        <taxon>Bacteroidota</taxon>
        <taxon>Sphingobacteriia</taxon>
        <taxon>Sphingobacteriales</taxon>
        <taxon>Sphingobacteriaceae</taxon>
        <taxon>Solitalea</taxon>
    </lineage>
</organism>
<dbReference type="Pfam" id="PF13302">
    <property type="entry name" value="Acetyltransf_3"/>
    <property type="match status" value="1"/>
</dbReference>
<evidence type="ECO:0000313" key="2">
    <source>
        <dbReference type="EMBL" id="POY39158.1"/>
    </source>
</evidence>
<dbReference type="AlphaFoldDB" id="A0A2S5A9A3"/>
<accession>A0A2S5A9A3</accession>
<dbReference type="OrthoDB" id="9811523at2"/>
<dbReference type="PANTHER" id="PTHR43328">
    <property type="entry name" value="ACETYLTRANSFERASE-RELATED"/>
    <property type="match status" value="1"/>
</dbReference>
<gene>
    <name evidence="2" type="ORF">C3K47_01285</name>
</gene>
<dbReference type="EMBL" id="PQVF01000001">
    <property type="protein sequence ID" value="POY39158.1"/>
    <property type="molecule type" value="Genomic_DNA"/>
</dbReference>